<dbReference type="OrthoDB" id="9796533at2"/>
<dbReference type="Pfam" id="PF00480">
    <property type="entry name" value="ROK"/>
    <property type="match status" value="1"/>
</dbReference>
<dbReference type="InterPro" id="IPR043129">
    <property type="entry name" value="ATPase_NBD"/>
</dbReference>
<dbReference type="InterPro" id="IPR036390">
    <property type="entry name" value="WH_DNA-bd_sf"/>
</dbReference>
<dbReference type="Gene3D" id="1.10.10.10">
    <property type="entry name" value="Winged helix-like DNA-binding domain superfamily/Winged helix DNA-binding domain"/>
    <property type="match status" value="1"/>
</dbReference>
<comment type="function">
    <text evidence="1">Transcriptional repressor of xylose-utilizing enzymes.</text>
</comment>
<evidence type="ECO:0000313" key="5">
    <source>
        <dbReference type="Proteomes" id="UP000295636"/>
    </source>
</evidence>
<dbReference type="PANTHER" id="PTHR18964">
    <property type="entry name" value="ROK (REPRESSOR, ORF, KINASE) FAMILY"/>
    <property type="match status" value="1"/>
</dbReference>
<evidence type="ECO:0000256" key="1">
    <source>
        <dbReference type="ARBA" id="ARBA00002486"/>
    </source>
</evidence>
<protein>
    <submittedName>
        <fullName evidence="4">ROK family protein</fullName>
    </submittedName>
</protein>
<dbReference type="SUPFAM" id="SSF53067">
    <property type="entry name" value="Actin-like ATPase domain"/>
    <property type="match status" value="1"/>
</dbReference>
<name>A0A4R5KE27_9BACL</name>
<proteinExistence type="inferred from homology"/>
<organism evidence="4 5">
    <name type="scientific">Paenibacillus piri</name>
    <dbReference type="NCBI Taxonomy" id="2547395"/>
    <lineage>
        <taxon>Bacteria</taxon>
        <taxon>Bacillati</taxon>
        <taxon>Bacillota</taxon>
        <taxon>Bacilli</taxon>
        <taxon>Bacillales</taxon>
        <taxon>Paenibacillaceae</taxon>
        <taxon>Paenibacillus</taxon>
    </lineage>
</organism>
<dbReference type="InterPro" id="IPR000600">
    <property type="entry name" value="ROK"/>
</dbReference>
<dbReference type="PANTHER" id="PTHR18964:SF149">
    <property type="entry name" value="BIFUNCTIONAL UDP-N-ACETYLGLUCOSAMINE 2-EPIMERASE_N-ACETYLMANNOSAMINE KINASE"/>
    <property type="match status" value="1"/>
</dbReference>
<comment type="caution">
    <text evidence="4">The sequence shown here is derived from an EMBL/GenBank/DDBJ whole genome shotgun (WGS) entry which is preliminary data.</text>
</comment>
<dbReference type="GO" id="GO:0042732">
    <property type="term" value="P:D-xylose metabolic process"/>
    <property type="evidence" value="ECO:0007669"/>
    <property type="project" value="UniProtKB-KW"/>
</dbReference>
<evidence type="ECO:0000256" key="2">
    <source>
        <dbReference type="ARBA" id="ARBA00006479"/>
    </source>
</evidence>
<accession>A0A4R5KE27</accession>
<dbReference type="SUPFAM" id="SSF46785">
    <property type="entry name" value="Winged helix' DNA-binding domain"/>
    <property type="match status" value="1"/>
</dbReference>
<reference evidence="4 5" key="1">
    <citation type="submission" date="2019-03" db="EMBL/GenBank/DDBJ databases">
        <title>This is whole genome sequence of Paenibacillus sp MS74 strain.</title>
        <authorList>
            <person name="Trinh H.N."/>
        </authorList>
    </citation>
    <scope>NUCLEOTIDE SEQUENCE [LARGE SCALE GENOMIC DNA]</scope>
    <source>
        <strain evidence="4 5">MS74</strain>
    </source>
</reference>
<keyword evidence="5" id="KW-1185">Reference proteome</keyword>
<dbReference type="AlphaFoldDB" id="A0A4R5KE27"/>
<sequence>MATVKLMIIPSKSDQKGSKTSIIQALRMHGSMPRIQLTKVTELSRATISSTISELIEWNLVQETEKAPSTGGRPAISLELVPGSHAIMGADLDNQVWTLGVFDLLGNVMHMTKIPVSSSRPEAAVQELIGHIANVAKDFNKEIIRMFGLSVPGLVDTGKGIIKSASDLGWSNVNIEEMVSKELGWPAVAINRHRARGLAECRFGAGRDYRHMIYVGVGSGIAAGIFNDRQLVSGSFGGAGELGHITLEPDGPVCPCGNNGCLHLYATAPAIEQEARRLLRAGMNDSLLSHVYPGNDLQLLHARDVCTAADQGDELAVRVVNHAASYLGIALANLVNLLNPEAIILGGSIPGMCNTYVQTATKVMQQRSMMALSAGITVHTAVLGEIGGALGAINFALDRHFSFTMIQ</sequence>
<evidence type="ECO:0000313" key="4">
    <source>
        <dbReference type="EMBL" id="TDF92380.1"/>
    </source>
</evidence>
<dbReference type="EMBL" id="SMRT01000021">
    <property type="protein sequence ID" value="TDF92380.1"/>
    <property type="molecule type" value="Genomic_DNA"/>
</dbReference>
<evidence type="ECO:0000256" key="3">
    <source>
        <dbReference type="ARBA" id="ARBA00022629"/>
    </source>
</evidence>
<dbReference type="Gene3D" id="3.30.420.40">
    <property type="match status" value="2"/>
</dbReference>
<dbReference type="Proteomes" id="UP000295636">
    <property type="component" value="Unassembled WGS sequence"/>
</dbReference>
<keyword evidence="3" id="KW-0119">Carbohydrate metabolism</keyword>
<gene>
    <name evidence="4" type="ORF">E1757_30415</name>
</gene>
<keyword evidence="3" id="KW-0859">Xylose metabolism</keyword>
<dbReference type="InterPro" id="IPR036388">
    <property type="entry name" value="WH-like_DNA-bd_sf"/>
</dbReference>
<comment type="similarity">
    <text evidence="2">Belongs to the ROK (NagC/XylR) family.</text>
</comment>